<name>A0A512N253_9HYPH</name>
<evidence type="ECO:0000256" key="6">
    <source>
        <dbReference type="SAM" id="Phobius"/>
    </source>
</evidence>
<dbReference type="SUPFAM" id="SSF103473">
    <property type="entry name" value="MFS general substrate transporter"/>
    <property type="match status" value="1"/>
</dbReference>
<feature type="domain" description="Major facilitator superfamily (MFS) profile" evidence="7">
    <location>
        <begin position="1"/>
        <end position="450"/>
    </location>
</feature>
<dbReference type="Proteomes" id="UP000321058">
    <property type="component" value="Unassembled WGS sequence"/>
</dbReference>
<evidence type="ECO:0000313" key="9">
    <source>
        <dbReference type="Proteomes" id="UP000321058"/>
    </source>
</evidence>
<evidence type="ECO:0000256" key="1">
    <source>
        <dbReference type="ARBA" id="ARBA00004141"/>
    </source>
</evidence>
<dbReference type="AlphaFoldDB" id="A0A512N253"/>
<feature type="transmembrane region" description="Helical" evidence="6">
    <location>
        <begin position="288"/>
        <end position="316"/>
    </location>
</feature>
<feature type="transmembrane region" description="Helical" evidence="6">
    <location>
        <begin position="71"/>
        <end position="91"/>
    </location>
</feature>
<feature type="transmembrane region" description="Helical" evidence="6">
    <location>
        <begin position="42"/>
        <end position="59"/>
    </location>
</feature>
<protein>
    <submittedName>
        <fullName evidence="8">MFS transporter</fullName>
    </submittedName>
</protein>
<feature type="transmembrane region" description="Helical" evidence="6">
    <location>
        <begin position="160"/>
        <end position="179"/>
    </location>
</feature>
<feature type="transmembrane region" description="Helical" evidence="6">
    <location>
        <begin position="424"/>
        <end position="445"/>
    </location>
</feature>
<keyword evidence="4 6" id="KW-1133">Transmembrane helix</keyword>
<dbReference type="CDD" id="cd17321">
    <property type="entry name" value="MFS_MMR_MDR_like"/>
    <property type="match status" value="1"/>
</dbReference>
<keyword evidence="5 6" id="KW-0472">Membrane</keyword>
<dbReference type="EMBL" id="BKAJ01000004">
    <property type="protein sequence ID" value="GEP53075.1"/>
    <property type="molecule type" value="Genomic_DNA"/>
</dbReference>
<dbReference type="PANTHER" id="PTHR42718:SF9">
    <property type="entry name" value="MAJOR FACILITATOR SUPERFAMILY MULTIDRUG TRANSPORTER MFSC"/>
    <property type="match status" value="1"/>
</dbReference>
<evidence type="ECO:0000256" key="2">
    <source>
        <dbReference type="ARBA" id="ARBA00022448"/>
    </source>
</evidence>
<dbReference type="PANTHER" id="PTHR42718">
    <property type="entry name" value="MAJOR FACILITATOR SUPERFAMILY MULTIDRUG TRANSPORTER MFSC"/>
    <property type="match status" value="1"/>
</dbReference>
<comment type="subcellular location">
    <subcellularLocation>
        <location evidence="1">Membrane</location>
        <topology evidence="1">Multi-pass membrane protein</topology>
    </subcellularLocation>
</comment>
<evidence type="ECO:0000256" key="5">
    <source>
        <dbReference type="ARBA" id="ARBA00023136"/>
    </source>
</evidence>
<keyword evidence="2" id="KW-0813">Transport</keyword>
<reference evidence="8 9" key="1">
    <citation type="submission" date="2019-07" db="EMBL/GenBank/DDBJ databases">
        <title>Whole genome shotgun sequence of Reyranella soli NBRC 108950.</title>
        <authorList>
            <person name="Hosoyama A."/>
            <person name="Uohara A."/>
            <person name="Ohji S."/>
            <person name="Ichikawa N."/>
        </authorList>
    </citation>
    <scope>NUCLEOTIDE SEQUENCE [LARGE SCALE GENOMIC DNA]</scope>
    <source>
        <strain evidence="8 9">NBRC 108950</strain>
    </source>
</reference>
<organism evidence="8 9">
    <name type="scientific">Reyranella soli</name>
    <dbReference type="NCBI Taxonomy" id="1230389"/>
    <lineage>
        <taxon>Bacteria</taxon>
        <taxon>Pseudomonadati</taxon>
        <taxon>Pseudomonadota</taxon>
        <taxon>Alphaproteobacteria</taxon>
        <taxon>Hyphomicrobiales</taxon>
        <taxon>Reyranellaceae</taxon>
        <taxon>Reyranella</taxon>
    </lineage>
</organism>
<gene>
    <name evidence="8" type="ORF">RSO01_02410</name>
</gene>
<keyword evidence="3 6" id="KW-0812">Transmembrane</keyword>
<dbReference type="Pfam" id="PF07690">
    <property type="entry name" value="MFS_1"/>
    <property type="match status" value="1"/>
</dbReference>
<dbReference type="PROSITE" id="PS50850">
    <property type="entry name" value="MFS"/>
    <property type="match status" value="1"/>
</dbReference>
<feature type="transmembrane region" description="Helical" evidence="6">
    <location>
        <begin position="130"/>
        <end position="148"/>
    </location>
</feature>
<feature type="transmembrane region" description="Helical" evidence="6">
    <location>
        <begin position="328"/>
        <end position="356"/>
    </location>
</feature>
<accession>A0A512N253</accession>
<dbReference type="OrthoDB" id="9791756at2"/>
<evidence type="ECO:0000256" key="3">
    <source>
        <dbReference type="ARBA" id="ARBA00022692"/>
    </source>
</evidence>
<dbReference type="InterPro" id="IPR011701">
    <property type="entry name" value="MFS"/>
</dbReference>
<comment type="caution">
    <text evidence="8">The sequence shown here is derived from an EMBL/GenBank/DDBJ whole genome shotgun (WGS) entry which is preliminary data.</text>
</comment>
<keyword evidence="9" id="KW-1185">Reference proteome</keyword>
<sequence length="453" mass="46806">MKHPTFGLAIVGLGASLAPLDIAVNVALPEITRHFQLALGDVQWLVICYVLVYSSLMLVCGKLGDLLGHRLIFRVGMLISAVGCAACAAAPDWPLFLWARAGQGVGTALAISCTPALATSLFPESSRTRALAGLGMAMSLAAVVGPFLGGVLVELWGWPAVYWVRVPISLFTLALSGLLPSPKPDPRPFDAVGAVLLAVCMSTLLLSLVLSQRREAPGLAVLVLFATSLAVLFVYVQRARRVPEPIIRPALFADPAFTVPNVMNALAGLAGFSILLLTPYYLVNVLKLSALASGMVLALAFVGSLTGAPLSAWLVARIGQRPTAFSGVTLVGLGLLPLAFTGAGTPVAVVAVLLFAEGVGQGLLNVAYTDIVTSTLSVRDRGVAGSLALLTRTLGTVSGASVLTTLHAMGAAGLPGIDGFLAGYRFAFLAAGGGLLLALLLSLVVPRAWSRRA</sequence>
<dbReference type="Gene3D" id="1.20.1250.20">
    <property type="entry name" value="MFS general substrate transporter like domains"/>
    <property type="match status" value="1"/>
</dbReference>
<dbReference type="GO" id="GO:0022857">
    <property type="term" value="F:transmembrane transporter activity"/>
    <property type="evidence" value="ECO:0007669"/>
    <property type="project" value="InterPro"/>
</dbReference>
<proteinExistence type="predicted"/>
<feature type="transmembrane region" description="Helical" evidence="6">
    <location>
        <begin position="191"/>
        <end position="210"/>
    </location>
</feature>
<evidence type="ECO:0000313" key="8">
    <source>
        <dbReference type="EMBL" id="GEP53075.1"/>
    </source>
</evidence>
<dbReference type="RefSeq" id="WP_147145334.1">
    <property type="nucleotide sequence ID" value="NZ_BKAJ01000004.1"/>
</dbReference>
<dbReference type="GO" id="GO:0016020">
    <property type="term" value="C:membrane"/>
    <property type="evidence" value="ECO:0007669"/>
    <property type="project" value="UniProtKB-SubCell"/>
</dbReference>
<dbReference type="InterPro" id="IPR020846">
    <property type="entry name" value="MFS_dom"/>
</dbReference>
<dbReference type="Gene3D" id="1.20.1720.10">
    <property type="entry name" value="Multidrug resistance protein D"/>
    <property type="match status" value="1"/>
</dbReference>
<evidence type="ECO:0000256" key="4">
    <source>
        <dbReference type="ARBA" id="ARBA00022989"/>
    </source>
</evidence>
<dbReference type="InterPro" id="IPR036259">
    <property type="entry name" value="MFS_trans_sf"/>
</dbReference>
<feature type="transmembrane region" description="Helical" evidence="6">
    <location>
        <begin position="257"/>
        <end position="282"/>
    </location>
</feature>
<feature type="transmembrane region" description="Helical" evidence="6">
    <location>
        <begin position="216"/>
        <end position="236"/>
    </location>
</feature>
<evidence type="ECO:0000259" key="7">
    <source>
        <dbReference type="PROSITE" id="PS50850"/>
    </source>
</evidence>